<gene>
    <name evidence="2" type="ORF">SAMN02745118_02201</name>
</gene>
<dbReference type="InterPro" id="IPR016208">
    <property type="entry name" value="Ald_Oxase/xanthine_DH-like"/>
</dbReference>
<dbReference type="SMART" id="SM01008">
    <property type="entry name" value="Ald_Xan_dh_C"/>
    <property type="match status" value="1"/>
</dbReference>
<dbReference type="STRING" id="142842.SAMN02745118_02201"/>
<dbReference type="EMBL" id="FUWM01000019">
    <property type="protein sequence ID" value="SJZ91808.1"/>
    <property type="molecule type" value="Genomic_DNA"/>
</dbReference>
<dbReference type="OrthoDB" id="9759099at2"/>
<evidence type="ECO:0000313" key="3">
    <source>
        <dbReference type="Proteomes" id="UP000190625"/>
    </source>
</evidence>
<dbReference type="InterPro" id="IPR037165">
    <property type="entry name" value="AldOxase/xan_DH_Mopterin-bd_sf"/>
</dbReference>
<organism evidence="2 3">
    <name type="scientific">Selenihalanaerobacter shriftii</name>
    <dbReference type="NCBI Taxonomy" id="142842"/>
    <lineage>
        <taxon>Bacteria</taxon>
        <taxon>Bacillati</taxon>
        <taxon>Bacillota</taxon>
        <taxon>Clostridia</taxon>
        <taxon>Halanaerobiales</taxon>
        <taxon>Halobacteroidaceae</taxon>
        <taxon>Selenihalanaerobacter</taxon>
    </lineage>
</organism>
<dbReference type="RefSeq" id="WP_078810648.1">
    <property type="nucleotide sequence ID" value="NZ_FUWM01000019.1"/>
</dbReference>
<dbReference type="Pfam" id="PF20256">
    <property type="entry name" value="MoCoBD_2"/>
    <property type="match status" value="1"/>
</dbReference>
<accession>A0A1T4PLP9</accession>
<dbReference type="Gene3D" id="3.30.365.10">
    <property type="entry name" value="Aldehyde oxidase/xanthine dehydrogenase, molybdopterin binding domain"/>
    <property type="match status" value="4"/>
</dbReference>
<dbReference type="Proteomes" id="UP000190625">
    <property type="component" value="Unassembled WGS sequence"/>
</dbReference>
<reference evidence="3" key="1">
    <citation type="submission" date="2017-02" db="EMBL/GenBank/DDBJ databases">
        <authorList>
            <person name="Varghese N."/>
            <person name="Submissions S."/>
        </authorList>
    </citation>
    <scope>NUCLEOTIDE SEQUENCE [LARGE SCALE GENOMIC DNA]</scope>
    <source>
        <strain evidence="3">ATCC BAA-73</strain>
    </source>
</reference>
<dbReference type="InterPro" id="IPR008274">
    <property type="entry name" value="AldOxase/xan_DH_MoCoBD1"/>
</dbReference>
<dbReference type="SUPFAM" id="SSF54665">
    <property type="entry name" value="CO dehydrogenase molybdoprotein N-domain-like"/>
    <property type="match status" value="1"/>
</dbReference>
<dbReference type="AlphaFoldDB" id="A0A1T4PLP9"/>
<evidence type="ECO:0000313" key="2">
    <source>
        <dbReference type="EMBL" id="SJZ91808.1"/>
    </source>
</evidence>
<dbReference type="SUPFAM" id="SSF56003">
    <property type="entry name" value="Molybdenum cofactor-binding domain"/>
    <property type="match status" value="1"/>
</dbReference>
<dbReference type="InterPro" id="IPR036856">
    <property type="entry name" value="Ald_Oxase/Xan_DH_a/b_sf"/>
</dbReference>
<feature type="domain" description="Aldehyde oxidase/xanthine dehydrogenase a/b hammerhead" evidence="1">
    <location>
        <begin position="19"/>
        <end position="125"/>
    </location>
</feature>
<evidence type="ECO:0000259" key="1">
    <source>
        <dbReference type="SMART" id="SM01008"/>
    </source>
</evidence>
<sequence length="759" mass="82535">MKKVVGQKVKKVDAIEKVIGKAKFAKDYSFDDMLYLKILRAPHPHAKIIDIDISKAQELDGVVRIVTADDLPELNNFGLILKDEEVFVKEKTHYMGDALAAIAAESEEIAHEARNLIEVEYEELEVIDNPFRAMEDDAPKIHEEGNVVCSHNLEKGDVEQGFEEADLIISNEFQTQHIEQLPLEPEAGVAKYDSETDTYTLWAPTQWLHDTQGDMAQSLGVPPEKIKINQPTIGGAFGKREDISVHLHLAIMAKLTGKPVKLAYTREESMITQSKRHPITFKFKTGVTKDGEIIAWESEVIGDTGACASSGPAVVHQALYHCTGPYNVPNVKGKSYTVYTNNTYAGAMRGFGATQSAFAYESQIDIIAEELGMDPYEFRLKNAYDIGSSTPNGQILTSSVGAKESLKKAIEAADYQKKSASTEEKADNSSTKKCGKGMATIMFGNGYGEGFPDHSFCTVKVKEDGDILIETAAADVGQGVLTVVTQIVSEVLNISQDRIEVAPGTTEDMKNAGSTSASRQTIFSGNAAKVAAEELLGQINHQAFMELGANYPEFEVKDGKVVPFEGEELTFKELAQIAKNKGEPLKAEGCYFPETYAPDEETGYSELAYVTYTFNTHVAEVEVDTDTGIVTVLRMVTAPDVGKAIHPQNIEGQSEGGTVMGMGMALMEDQIIDEGITMNPNMSNYLVPTTMDVPEIETVIVESGDGPGPYGAKGIGEPVTLPAAPAIINAIEDAIGVRIKELPATPEKILKALREKNDN</sequence>
<dbReference type="Gene3D" id="3.90.1170.50">
    <property type="entry name" value="Aldehyde oxidase/xanthine dehydrogenase, a/b hammerhead"/>
    <property type="match status" value="1"/>
</dbReference>
<dbReference type="GO" id="GO:0005506">
    <property type="term" value="F:iron ion binding"/>
    <property type="evidence" value="ECO:0007669"/>
    <property type="project" value="InterPro"/>
</dbReference>
<protein>
    <submittedName>
        <fullName evidence="2">CO or xanthine dehydrogenase, Mo-binding subunit</fullName>
    </submittedName>
</protein>
<dbReference type="Pfam" id="PF01315">
    <property type="entry name" value="Ald_Xan_dh_C"/>
    <property type="match status" value="1"/>
</dbReference>
<name>A0A1T4PLP9_9FIRM</name>
<dbReference type="PANTHER" id="PTHR11908">
    <property type="entry name" value="XANTHINE DEHYDROGENASE"/>
    <property type="match status" value="1"/>
</dbReference>
<dbReference type="Pfam" id="PF02738">
    <property type="entry name" value="MoCoBD_1"/>
    <property type="match status" value="1"/>
</dbReference>
<dbReference type="InterPro" id="IPR046867">
    <property type="entry name" value="AldOxase/xan_DH_MoCoBD2"/>
</dbReference>
<proteinExistence type="predicted"/>
<dbReference type="GO" id="GO:0016491">
    <property type="term" value="F:oxidoreductase activity"/>
    <property type="evidence" value="ECO:0007669"/>
    <property type="project" value="InterPro"/>
</dbReference>
<dbReference type="PANTHER" id="PTHR11908:SF157">
    <property type="entry name" value="XANTHINE DEHYDROGENASE SUBUNIT D-RELATED"/>
    <property type="match status" value="1"/>
</dbReference>
<keyword evidence="3" id="KW-1185">Reference proteome</keyword>
<dbReference type="InterPro" id="IPR000674">
    <property type="entry name" value="Ald_Oxase/Xan_DH_a/b"/>
</dbReference>